<keyword evidence="1" id="KW-0812">Transmembrane</keyword>
<feature type="transmembrane region" description="Helical" evidence="1">
    <location>
        <begin position="341"/>
        <end position="363"/>
    </location>
</feature>
<feature type="transmembrane region" description="Helical" evidence="1">
    <location>
        <begin position="12"/>
        <end position="35"/>
    </location>
</feature>
<dbReference type="Pfam" id="PF05940">
    <property type="entry name" value="NnrS"/>
    <property type="match status" value="1"/>
</dbReference>
<dbReference type="EMBL" id="JBHSCX010000015">
    <property type="protein sequence ID" value="MFC4363154.1"/>
    <property type="molecule type" value="Genomic_DNA"/>
</dbReference>
<name>A0ABV8V5H5_9GAMM</name>
<keyword evidence="1" id="KW-0472">Membrane</keyword>
<proteinExistence type="predicted"/>
<organism evidence="2 3">
    <name type="scientific">Simiduia curdlanivorans</name>
    <dbReference type="NCBI Taxonomy" id="1492769"/>
    <lineage>
        <taxon>Bacteria</taxon>
        <taxon>Pseudomonadati</taxon>
        <taxon>Pseudomonadota</taxon>
        <taxon>Gammaproteobacteria</taxon>
        <taxon>Cellvibrionales</taxon>
        <taxon>Cellvibrionaceae</taxon>
        <taxon>Simiduia</taxon>
    </lineage>
</organism>
<gene>
    <name evidence="2" type="ORF">ACFOX3_12625</name>
</gene>
<feature type="transmembrane region" description="Helical" evidence="1">
    <location>
        <begin position="87"/>
        <end position="104"/>
    </location>
</feature>
<feature type="transmembrane region" description="Helical" evidence="1">
    <location>
        <begin position="172"/>
        <end position="191"/>
    </location>
</feature>
<protein>
    <submittedName>
        <fullName evidence="2">NnrS family protein</fullName>
    </submittedName>
</protein>
<feature type="transmembrane region" description="Helical" evidence="1">
    <location>
        <begin position="375"/>
        <end position="393"/>
    </location>
</feature>
<feature type="transmembrane region" description="Helical" evidence="1">
    <location>
        <begin position="266"/>
        <end position="289"/>
    </location>
</feature>
<sequence>MSQLISKTPALLGLAFRPFFLFGGVFSAIAVALWIASLNGWLSFNPYGGSYFWHAHEMVFGFVCAIVTGFLLTAVQNWTGIPGIKGRALLLLLALWLGARLALAIKAPTIISATLDLLFLPAVIYCLAKPVITIKQYRNLLFVPILLLMFVGNLVSHIALWRGDFVTALQGIYGAAWLVVMIMTILGGRIVPMFTANGSQTTKVNNIPALEIATLASTLFVVLCQASGVAKLIPASVNFFVCALVAGIQFWRVLRWRFWVTTKVPLLWSLHISFLFMPLMLLLLSIHYFTLAWPSLSVMPIVTYSTAMHLLFVGAMANMILAMMARVALGHSGRPLIPAPIMSLAFIAIALAALTRTVLMWLLPSASYWLLNTTAFLWILAYGIFAIIYWPVLTRPRLDGKPG</sequence>
<dbReference type="InterPro" id="IPR010266">
    <property type="entry name" value="NnrS"/>
</dbReference>
<feature type="transmembrane region" description="Helical" evidence="1">
    <location>
        <begin position="55"/>
        <end position="75"/>
    </location>
</feature>
<evidence type="ECO:0000313" key="3">
    <source>
        <dbReference type="Proteomes" id="UP001595840"/>
    </source>
</evidence>
<dbReference type="Proteomes" id="UP001595840">
    <property type="component" value="Unassembled WGS sequence"/>
</dbReference>
<reference evidence="3" key="1">
    <citation type="journal article" date="2019" name="Int. J. Syst. Evol. Microbiol.">
        <title>The Global Catalogue of Microorganisms (GCM) 10K type strain sequencing project: providing services to taxonomists for standard genome sequencing and annotation.</title>
        <authorList>
            <consortium name="The Broad Institute Genomics Platform"/>
            <consortium name="The Broad Institute Genome Sequencing Center for Infectious Disease"/>
            <person name="Wu L."/>
            <person name="Ma J."/>
        </authorList>
    </citation>
    <scope>NUCLEOTIDE SEQUENCE [LARGE SCALE GENOMIC DNA]</scope>
    <source>
        <strain evidence="3">CECT 8570</strain>
    </source>
</reference>
<keyword evidence="1" id="KW-1133">Transmembrane helix</keyword>
<feature type="transmembrane region" description="Helical" evidence="1">
    <location>
        <begin position="110"/>
        <end position="128"/>
    </location>
</feature>
<keyword evidence="3" id="KW-1185">Reference proteome</keyword>
<evidence type="ECO:0000313" key="2">
    <source>
        <dbReference type="EMBL" id="MFC4363154.1"/>
    </source>
</evidence>
<evidence type="ECO:0000256" key="1">
    <source>
        <dbReference type="SAM" id="Phobius"/>
    </source>
</evidence>
<feature type="transmembrane region" description="Helical" evidence="1">
    <location>
        <begin position="309"/>
        <end position="329"/>
    </location>
</feature>
<feature type="transmembrane region" description="Helical" evidence="1">
    <location>
        <begin position="236"/>
        <end position="254"/>
    </location>
</feature>
<comment type="caution">
    <text evidence="2">The sequence shown here is derived from an EMBL/GenBank/DDBJ whole genome shotgun (WGS) entry which is preliminary data.</text>
</comment>
<dbReference type="RefSeq" id="WP_290265006.1">
    <property type="nucleotide sequence ID" value="NZ_JAUFQG010000006.1"/>
</dbReference>
<accession>A0ABV8V5H5</accession>
<feature type="transmembrane region" description="Helical" evidence="1">
    <location>
        <begin position="212"/>
        <end position="230"/>
    </location>
</feature>
<feature type="transmembrane region" description="Helical" evidence="1">
    <location>
        <begin position="140"/>
        <end position="160"/>
    </location>
</feature>